<accession>A0A5C6NIL7</accession>
<organism evidence="4 5">
    <name type="scientific">Takifugu flavidus</name>
    <name type="common">sansaifugu</name>
    <dbReference type="NCBI Taxonomy" id="433684"/>
    <lineage>
        <taxon>Eukaryota</taxon>
        <taxon>Metazoa</taxon>
        <taxon>Chordata</taxon>
        <taxon>Craniata</taxon>
        <taxon>Vertebrata</taxon>
        <taxon>Euteleostomi</taxon>
        <taxon>Actinopterygii</taxon>
        <taxon>Neopterygii</taxon>
        <taxon>Teleostei</taxon>
        <taxon>Neoteleostei</taxon>
        <taxon>Acanthomorphata</taxon>
        <taxon>Eupercaria</taxon>
        <taxon>Tetraodontiformes</taxon>
        <taxon>Tetradontoidea</taxon>
        <taxon>Tetraodontidae</taxon>
        <taxon>Takifugu</taxon>
    </lineage>
</organism>
<evidence type="ECO:0000256" key="3">
    <source>
        <dbReference type="SAM" id="MobiDB-lite"/>
    </source>
</evidence>
<evidence type="ECO:0000313" key="4">
    <source>
        <dbReference type="EMBL" id="TWW67073.1"/>
    </source>
</evidence>
<feature type="region of interest" description="Disordered" evidence="3">
    <location>
        <begin position="106"/>
        <end position="184"/>
    </location>
</feature>
<keyword evidence="5" id="KW-1185">Reference proteome</keyword>
<reference evidence="4 5" key="1">
    <citation type="submission" date="2019-04" db="EMBL/GenBank/DDBJ databases">
        <title>Chromosome genome assembly for Takifugu flavidus.</title>
        <authorList>
            <person name="Xiao S."/>
        </authorList>
    </citation>
    <scope>NUCLEOTIDE SEQUENCE [LARGE SCALE GENOMIC DNA]</scope>
    <source>
        <strain evidence="4">HTHZ2018</strain>
        <tissue evidence="4">Muscle</tissue>
    </source>
</reference>
<dbReference type="Pfam" id="PF13516">
    <property type="entry name" value="LRR_6"/>
    <property type="match status" value="1"/>
</dbReference>
<keyword evidence="1" id="KW-0433">Leucine-rich repeat</keyword>
<dbReference type="PROSITE" id="PS51450">
    <property type="entry name" value="LRR"/>
    <property type="match status" value="1"/>
</dbReference>
<comment type="caution">
    <text evidence="4">The sequence shown here is derived from an EMBL/GenBank/DDBJ whole genome shotgun (WGS) entry which is preliminary data.</text>
</comment>
<dbReference type="InterPro" id="IPR051261">
    <property type="entry name" value="NLR"/>
</dbReference>
<feature type="region of interest" description="Disordered" evidence="3">
    <location>
        <begin position="1"/>
        <end position="26"/>
    </location>
</feature>
<dbReference type="PANTHER" id="PTHR24106">
    <property type="entry name" value="NACHT, LRR AND CARD DOMAINS-CONTAINING"/>
    <property type="match status" value="1"/>
</dbReference>
<dbReference type="AlphaFoldDB" id="A0A5C6NIL7"/>
<feature type="compositionally biased region" description="Basic and acidic residues" evidence="3">
    <location>
        <begin position="1"/>
        <end position="17"/>
    </location>
</feature>
<dbReference type="Gene3D" id="3.80.10.10">
    <property type="entry name" value="Ribonuclease Inhibitor"/>
    <property type="match status" value="1"/>
</dbReference>
<dbReference type="InterPro" id="IPR001611">
    <property type="entry name" value="Leu-rich_rpt"/>
</dbReference>
<proteinExistence type="predicted"/>
<evidence type="ECO:0000256" key="2">
    <source>
        <dbReference type="ARBA" id="ARBA00022737"/>
    </source>
</evidence>
<name>A0A5C6NIL7_9TELE</name>
<dbReference type="Proteomes" id="UP000324091">
    <property type="component" value="Chromosome 2"/>
</dbReference>
<dbReference type="EMBL" id="RHFK02000012">
    <property type="protein sequence ID" value="TWW67073.1"/>
    <property type="molecule type" value="Genomic_DNA"/>
</dbReference>
<sequence>MDLHDEMGGKEVGEPGKSEGQNNIYSPLEQCKPERLRSCWLSEISCDSLASALRSNPSHLRELDLSGNQLKDSGVKLLSDLVENPHYGLETLSHGWLKPVNSRSSAASLTDHCGGGERRGEERRGEERRGEERRQETGEERGEERRGEERRGEERRGEETGDRRGEGGGEERREERRGEERRGEERRGEERIGCLFVVKLFGRSPVSRRAASALSVSGHVRVVSVSRRTPESSPVQEDCSVLRTHRCSEFPAVQGDCVWCGDSPMDLGRADAASRSPCGPGRLFVVNVCSPSL</sequence>
<protein>
    <submittedName>
        <fullName evidence="4">NACHT, LRR and PYD domains-containing protein 12</fullName>
    </submittedName>
</protein>
<dbReference type="InterPro" id="IPR032675">
    <property type="entry name" value="LRR_dom_sf"/>
</dbReference>
<evidence type="ECO:0000313" key="5">
    <source>
        <dbReference type="Proteomes" id="UP000324091"/>
    </source>
</evidence>
<dbReference type="SUPFAM" id="SSF52047">
    <property type="entry name" value="RNI-like"/>
    <property type="match status" value="1"/>
</dbReference>
<feature type="compositionally biased region" description="Basic and acidic residues" evidence="3">
    <location>
        <begin position="114"/>
        <end position="184"/>
    </location>
</feature>
<evidence type="ECO:0000256" key="1">
    <source>
        <dbReference type="ARBA" id="ARBA00022614"/>
    </source>
</evidence>
<gene>
    <name evidence="4" type="ORF">D4764_02G0001140</name>
</gene>
<keyword evidence="2" id="KW-0677">Repeat</keyword>